<dbReference type="InParanoid" id="B4D068"/>
<accession>B4D068</accession>
<dbReference type="EMBL" id="ABVL01000005">
    <property type="protein sequence ID" value="EDY20382.1"/>
    <property type="molecule type" value="Genomic_DNA"/>
</dbReference>
<sequence>MKTPLGWKPERRFLSGERTVQVLGQRCVPDKNYFSNSAEYGNSSNERDTVRKCKEFYLRYLAVVTGAGAGAGSGGS</sequence>
<protein>
    <submittedName>
        <fullName evidence="1">Uncharacterized protein</fullName>
    </submittedName>
</protein>
<keyword evidence="2" id="KW-1185">Reference proteome</keyword>
<reference evidence="1 2" key="1">
    <citation type="journal article" date="2011" name="J. Bacteriol.">
        <title>Genome sequence of Chthoniobacter flavus Ellin428, an aerobic heterotrophic soil bacterium.</title>
        <authorList>
            <person name="Kant R."/>
            <person name="van Passel M.W."/>
            <person name="Palva A."/>
            <person name="Lucas S."/>
            <person name="Lapidus A."/>
            <person name="Glavina Del Rio T."/>
            <person name="Dalin E."/>
            <person name="Tice H."/>
            <person name="Bruce D."/>
            <person name="Goodwin L."/>
            <person name="Pitluck S."/>
            <person name="Larimer F.W."/>
            <person name="Land M.L."/>
            <person name="Hauser L."/>
            <person name="Sangwan P."/>
            <person name="de Vos W.M."/>
            <person name="Janssen P.H."/>
            <person name="Smidt H."/>
        </authorList>
    </citation>
    <scope>NUCLEOTIDE SEQUENCE [LARGE SCALE GENOMIC DNA]</scope>
    <source>
        <strain evidence="1 2">Ellin428</strain>
    </source>
</reference>
<evidence type="ECO:0000313" key="1">
    <source>
        <dbReference type="EMBL" id="EDY20382.1"/>
    </source>
</evidence>
<proteinExistence type="predicted"/>
<name>B4D068_9BACT</name>
<dbReference type="Proteomes" id="UP000005824">
    <property type="component" value="Unassembled WGS sequence"/>
</dbReference>
<gene>
    <name evidence="1" type="ORF">CfE428DRAFT_2306</name>
</gene>
<organism evidence="1 2">
    <name type="scientific">Chthoniobacter flavus Ellin428</name>
    <dbReference type="NCBI Taxonomy" id="497964"/>
    <lineage>
        <taxon>Bacteria</taxon>
        <taxon>Pseudomonadati</taxon>
        <taxon>Verrucomicrobiota</taxon>
        <taxon>Spartobacteria</taxon>
        <taxon>Chthoniobacterales</taxon>
        <taxon>Chthoniobacteraceae</taxon>
        <taxon>Chthoniobacter</taxon>
    </lineage>
</organism>
<dbReference type="AlphaFoldDB" id="B4D068"/>
<dbReference type="STRING" id="497964.CfE428DRAFT_2306"/>
<comment type="caution">
    <text evidence="1">The sequence shown here is derived from an EMBL/GenBank/DDBJ whole genome shotgun (WGS) entry which is preliminary data.</text>
</comment>
<evidence type="ECO:0000313" key="2">
    <source>
        <dbReference type="Proteomes" id="UP000005824"/>
    </source>
</evidence>